<evidence type="ECO:0000313" key="2">
    <source>
        <dbReference type="EMBL" id="QDZ41572.1"/>
    </source>
</evidence>
<evidence type="ECO:0000313" key="4">
    <source>
        <dbReference type="Proteomes" id="UP000318453"/>
    </source>
</evidence>
<dbReference type="RefSeq" id="WP_146297439.1">
    <property type="nucleotide sequence ID" value="NZ_CP042327.1"/>
</dbReference>
<keyword evidence="3" id="KW-0614">Plasmid</keyword>
<dbReference type="AlphaFoldDB" id="A0A5B8NTD1"/>
<organism evidence="3 4">
    <name type="scientific">Euhalothece natronophila Z-M001</name>
    <dbReference type="NCBI Taxonomy" id="522448"/>
    <lineage>
        <taxon>Bacteria</taxon>
        <taxon>Bacillati</taxon>
        <taxon>Cyanobacteriota</taxon>
        <taxon>Cyanophyceae</taxon>
        <taxon>Oscillatoriophycideae</taxon>
        <taxon>Chroococcales</taxon>
        <taxon>Halothecacae</taxon>
        <taxon>Halothece cluster</taxon>
        <taxon>Euhalothece</taxon>
    </lineage>
</organism>
<dbReference type="KEGG" id="enn:FRE64_16795"/>
<keyword evidence="4" id="KW-1185">Reference proteome</keyword>
<evidence type="ECO:0000313" key="3">
    <source>
        <dbReference type="EMBL" id="QDZ41629.1"/>
    </source>
</evidence>
<accession>A0A5B8NTD1</accession>
<geneLocation type="plasmid" evidence="3">
    <name>pEu1</name>
</geneLocation>
<reference evidence="3 4" key="1">
    <citation type="submission" date="2019-08" db="EMBL/GenBank/DDBJ databases">
        <title>Carotenoids and Carotenoid Binding Proteins in the Halophilic Cyanobacterium Euhalothece sp. ZM00.</title>
        <authorList>
            <person name="Cho S.M."/>
            <person name="Song J.Y."/>
            <person name="Park Y.-I."/>
        </authorList>
    </citation>
    <scope>NUCLEOTIDE SEQUENCE [LARGE SCALE GENOMIC DNA]</scope>
    <source>
        <strain evidence="3 4">Z-M001</strain>
        <plasmid evidence="3">pEu1</plasmid>
        <plasmid evidence="4">peu1</plasmid>
    </source>
</reference>
<gene>
    <name evidence="2" type="ORF">FRE64_16480</name>
    <name evidence="3" type="ORF">FRE64_16795</name>
</gene>
<feature type="region of interest" description="Disordered" evidence="1">
    <location>
        <begin position="1"/>
        <end position="27"/>
    </location>
</feature>
<dbReference type="EMBL" id="CP042327">
    <property type="protein sequence ID" value="QDZ41629.1"/>
    <property type="molecule type" value="Genomic_DNA"/>
</dbReference>
<dbReference type="Proteomes" id="UP000318453">
    <property type="component" value="Plasmid pEu1"/>
</dbReference>
<evidence type="ECO:0000256" key="1">
    <source>
        <dbReference type="SAM" id="MobiDB-lite"/>
    </source>
</evidence>
<protein>
    <submittedName>
        <fullName evidence="3">Uncharacterized protein</fullName>
    </submittedName>
</protein>
<sequence length="65" mass="7526">MVNLNPLTRRFENGTKPSHSQKKPKYRIAAGSLILSPDALAKDERVKKQLDYLRKKRNSYSHSEN</sequence>
<name>A0A5B8NTD1_9CHRO</name>
<proteinExistence type="predicted"/>
<dbReference type="KEGG" id="enn:FRE64_16480"/>
<geneLocation type="plasmid" evidence="4">
    <name>peu1</name>
</geneLocation>
<dbReference type="EMBL" id="CP042327">
    <property type="protein sequence ID" value="QDZ41572.1"/>
    <property type="molecule type" value="Genomic_DNA"/>
</dbReference>